<comment type="caution">
    <text evidence="1">The sequence shown here is derived from an EMBL/GenBank/DDBJ whole genome shotgun (WGS) entry which is preliminary data.</text>
</comment>
<organism evidence="1 2">
    <name type="scientific">Tenebrio molitor</name>
    <name type="common">Yellow mealworm beetle</name>
    <dbReference type="NCBI Taxonomy" id="7067"/>
    <lineage>
        <taxon>Eukaryota</taxon>
        <taxon>Metazoa</taxon>
        <taxon>Ecdysozoa</taxon>
        <taxon>Arthropoda</taxon>
        <taxon>Hexapoda</taxon>
        <taxon>Insecta</taxon>
        <taxon>Pterygota</taxon>
        <taxon>Neoptera</taxon>
        <taxon>Endopterygota</taxon>
        <taxon>Coleoptera</taxon>
        <taxon>Polyphaga</taxon>
        <taxon>Cucujiformia</taxon>
        <taxon>Tenebrionidae</taxon>
        <taxon>Tenebrio</taxon>
    </lineage>
</organism>
<keyword evidence="2" id="KW-1185">Reference proteome</keyword>
<accession>A0A8J6HQW6</accession>
<gene>
    <name evidence="1" type="ORF">GEV33_004138</name>
</gene>
<protein>
    <submittedName>
        <fullName evidence="1">Uncharacterized protein</fullName>
    </submittedName>
</protein>
<evidence type="ECO:0000313" key="2">
    <source>
        <dbReference type="Proteomes" id="UP000719412"/>
    </source>
</evidence>
<dbReference type="Gene3D" id="2.40.70.10">
    <property type="entry name" value="Acid Proteases"/>
    <property type="match status" value="1"/>
</dbReference>
<sequence>MNDNLSLLDDGCCKLLTVGEKFYFWAQFRSTAKKVAPNEEARTHETKISRRGRIPAPISPRRSPRLNPNMAVHYVQMTNEQFLQLLNRINDSGKHRGGRCSLLDCRSYSLEKPTNGVKTRTRTFDDAIQLIRSAFAPQRPNFRIFAEIFAHAQPENMAMDQYVTIQRDRFSQMTRELDEVWQIDIVYGLVRKKIRDRVSRTDIETFEDLLENARVIKANERDTGCSDKTLDETQKTRSRCSFCKIHGHRVSECRKKAKAENMNGAERPAVKIVIGGVPGTAYLDSGGKVSLASPKLYKADGSSRPVVVQSTRTSVLLNGKEIPTNFMTISGSPEATTLLGVDFLKEAGLVIDYKNHRWHFSGKRHETYGFVHKDDNSRSPATPSDEEVTRIYATMSTLSPLISPLGSPPITMECDYESNLTENYGPCFALNTHILASRNLQTLPILDTDSRSEFMWFDASLPRAPLTGSRSNVTVDIFWVAHSTKKFQGARVAKDYRSGSERGRSVIAERATRAARRGASENFISVIIRELLALGTARYVGRWSPGGVPGVPGPREGLSTFDSRTARYVGCWSPVGVPDCCGRNQKQDLGPPSPTNRLPTKPEVSITAAGIHVSIPYDFLNVT</sequence>
<dbReference type="InterPro" id="IPR021109">
    <property type="entry name" value="Peptidase_aspartic_dom_sf"/>
</dbReference>
<dbReference type="Proteomes" id="UP000719412">
    <property type="component" value="Unassembled WGS sequence"/>
</dbReference>
<evidence type="ECO:0000313" key="1">
    <source>
        <dbReference type="EMBL" id="KAH0818653.1"/>
    </source>
</evidence>
<proteinExistence type="predicted"/>
<name>A0A8J6HQW6_TENMO</name>
<dbReference type="AlphaFoldDB" id="A0A8J6HQW6"/>
<reference evidence="1" key="2">
    <citation type="submission" date="2021-08" db="EMBL/GenBank/DDBJ databases">
        <authorList>
            <person name="Eriksson T."/>
        </authorList>
    </citation>
    <scope>NUCLEOTIDE SEQUENCE</scope>
    <source>
        <strain evidence="1">Stoneville</strain>
        <tissue evidence="1">Whole head</tissue>
    </source>
</reference>
<reference evidence="1" key="1">
    <citation type="journal article" date="2020" name="J Insects Food Feed">
        <title>The yellow mealworm (Tenebrio molitor) genome: a resource for the emerging insects as food and feed industry.</title>
        <authorList>
            <person name="Eriksson T."/>
            <person name="Andere A."/>
            <person name="Kelstrup H."/>
            <person name="Emery V."/>
            <person name="Picard C."/>
        </authorList>
    </citation>
    <scope>NUCLEOTIDE SEQUENCE</scope>
    <source>
        <strain evidence="1">Stoneville</strain>
        <tissue evidence="1">Whole head</tissue>
    </source>
</reference>
<dbReference type="EMBL" id="JABDTM020016975">
    <property type="protein sequence ID" value="KAH0818653.1"/>
    <property type="molecule type" value="Genomic_DNA"/>
</dbReference>
<dbReference type="SUPFAM" id="SSF50630">
    <property type="entry name" value="Acid proteases"/>
    <property type="match status" value="1"/>
</dbReference>